<comment type="caution">
    <text evidence="2">The sequence shown here is derived from an EMBL/GenBank/DDBJ whole genome shotgun (WGS) entry which is preliminary data.</text>
</comment>
<feature type="domain" description="DUF397" evidence="1">
    <location>
        <begin position="1"/>
        <end position="28"/>
    </location>
</feature>
<sequence length="37" mass="4116">MRDSKLGTESPVLLFEPHEIRAFVLGAKAGEFDHLCT</sequence>
<dbReference type="InterPro" id="IPR007278">
    <property type="entry name" value="DUF397"/>
</dbReference>
<evidence type="ECO:0000313" key="2">
    <source>
        <dbReference type="EMBL" id="MBP2186880.1"/>
    </source>
</evidence>
<proteinExistence type="predicted"/>
<reference evidence="2 3" key="1">
    <citation type="submission" date="2021-03" db="EMBL/GenBank/DDBJ databases">
        <title>Sequencing the genomes of 1000 actinobacteria strains.</title>
        <authorList>
            <person name="Klenk H.-P."/>
        </authorList>
    </citation>
    <scope>NUCLEOTIDE SEQUENCE [LARGE SCALE GENOMIC DNA]</scope>
    <source>
        <strain evidence="2 3">DSM 45510</strain>
    </source>
</reference>
<evidence type="ECO:0000313" key="3">
    <source>
        <dbReference type="Proteomes" id="UP000741013"/>
    </source>
</evidence>
<dbReference type="Pfam" id="PF04149">
    <property type="entry name" value="DUF397"/>
    <property type="match status" value="1"/>
</dbReference>
<name>A0ABS4Q5B5_9PSEU</name>
<keyword evidence="3" id="KW-1185">Reference proteome</keyword>
<protein>
    <recommendedName>
        <fullName evidence="1">DUF397 domain-containing protein</fullName>
    </recommendedName>
</protein>
<gene>
    <name evidence="2" type="ORF">JOM49_008406</name>
</gene>
<dbReference type="Proteomes" id="UP000741013">
    <property type="component" value="Unassembled WGS sequence"/>
</dbReference>
<dbReference type="EMBL" id="JAGGMS010000001">
    <property type="protein sequence ID" value="MBP2186880.1"/>
    <property type="molecule type" value="Genomic_DNA"/>
</dbReference>
<accession>A0ABS4Q5B5</accession>
<evidence type="ECO:0000259" key="1">
    <source>
        <dbReference type="Pfam" id="PF04149"/>
    </source>
</evidence>
<organism evidence="2 3">
    <name type="scientific">Amycolatopsis magusensis</name>
    <dbReference type="NCBI Taxonomy" id="882444"/>
    <lineage>
        <taxon>Bacteria</taxon>
        <taxon>Bacillati</taxon>
        <taxon>Actinomycetota</taxon>
        <taxon>Actinomycetes</taxon>
        <taxon>Pseudonocardiales</taxon>
        <taxon>Pseudonocardiaceae</taxon>
        <taxon>Amycolatopsis</taxon>
    </lineage>
</organism>